<protein>
    <submittedName>
        <fullName evidence="1">Uncharacterized protein</fullName>
    </submittedName>
</protein>
<evidence type="ECO:0000313" key="2">
    <source>
        <dbReference type="Proteomes" id="UP000661112"/>
    </source>
</evidence>
<sequence>MKYSVVAGYKKEYNASHTNTFHHPIQSFEQIQSASIEEYFDMFEETKRIEVNLHLGKKG</sequence>
<accession>A0ABR8DHX1</accession>
<comment type="caution">
    <text evidence="1">The sequence shown here is derived from an EMBL/GenBank/DDBJ whole genome shotgun (WGS) entry which is preliminary data.</text>
</comment>
<name>A0ABR8DHX1_9NOST</name>
<proteinExistence type="predicted"/>
<dbReference type="RefSeq" id="WP_190480717.1">
    <property type="nucleotide sequence ID" value="NZ_JACJSG010000119.1"/>
</dbReference>
<organism evidence="1 2">
    <name type="scientific">Anabaena azotica FACHB-119</name>
    <dbReference type="NCBI Taxonomy" id="947527"/>
    <lineage>
        <taxon>Bacteria</taxon>
        <taxon>Bacillati</taxon>
        <taxon>Cyanobacteriota</taxon>
        <taxon>Cyanophyceae</taxon>
        <taxon>Nostocales</taxon>
        <taxon>Nostocaceae</taxon>
        <taxon>Anabaena</taxon>
        <taxon>Anabaena azotica</taxon>
    </lineage>
</organism>
<evidence type="ECO:0000313" key="1">
    <source>
        <dbReference type="EMBL" id="MBD2505686.1"/>
    </source>
</evidence>
<dbReference type="Proteomes" id="UP000661112">
    <property type="component" value="Unassembled WGS sequence"/>
</dbReference>
<reference evidence="1 2" key="1">
    <citation type="journal article" date="2020" name="ISME J.">
        <title>Comparative genomics reveals insights into cyanobacterial evolution and habitat adaptation.</title>
        <authorList>
            <person name="Chen M.Y."/>
            <person name="Teng W.K."/>
            <person name="Zhao L."/>
            <person name="Hu C.X."/>
            <person name="Zhou Y.K."/>
            <person name="Han B.P."/>
            <person name="Song L.R."/>
            <person name="Shu W.S."/>
        </authorList>
    </citation>
    <scope>NUCLEOTIDE SEQUENCE [LARGE SCALE GENOMIC DNA]</scope>
    <source>
        <strain evidence="1 2">FACHB-119</strain>
    </source>
</reference>
<keyword evidence="2" id="KW-1185">Reference proteome</keyword>
<dbReference type="EMBL" id="JACJSG010000119">
    <property type="protein sequence ID" value="MBD2505686.1"/>
    <property type="molecule type" value="Genomic_DNA"/>
</dbReference>
<gene>
    <name evidence="1" type="ORF">H6G83_34725</name>
</gene>